<name>A0A5S9ILY3_UABAM</name>
<dbReference type="PANTHER" id="PTHR43228:SF1">
    <property type="entry name" value="TWO-COMPONENT RESPONSE REGULATOR ARR22"/>
    <property type="match status" value="1"/>
</dbReference>
<dbReference type="EMBL" id="AP019860">
    <property type="protein sequence ID" value="BBM83957.1"/>
    <property type="molecule type" value="Genomic_DNA"/>
</dbReference>
<keyword evidence="4" id="KW-1185">Reference proteome</keyword>
<dbReference type="PROSITE" id="PS50110">
    <property type="entry name" value="RESPONSE_REGULATORY"/>
    <property type="match status" value="1"/>
</dbReference>
<dbReference type="GO" id="GO:0000160">
    <property type="term" value="P:phosphorelay signal transduction system"/>
    <property type="evidence" value="ECO:0007669"/>
    <property type="project" value="InterPro"/>
</dbReference>
<proteinExistence type="predicted"/>
<evidence type="ECO:0000313" key="3">
    <source>
        <dbReference type="EMBL" id="BBM83957.1"/>
    </source>
</evidence>
<organism evidence="3 4">
    <name type="scientific">Uabimicrobium amorphum</name>
    <dbReference type="NCBI Taxonomy" id="2596890"/>
    <lineage>
        <taxon>Bacteria</taxon>
        <taxon>Pseudomonadati</taxon>
        <taxon>Planctomycetota</taxon>
        <taxon>Candidatus Uabimicrobiia</taxon>
        <taxon>Candidatus Uabimicrobiales</taxon>
        <taxon>Candidatus Uabimicrobiaceae</taxon>
        <taxon>Candidatus Uabimicrobium</taxon>
    </lineage>
</organism>
<keyword evidence="1" id="KW-0597">Phosphoprotein</keyword>
<protein>
    <submittedName>
        <fullName evidence="3">Response regulator</fullName>
    </submittedName>
</protein>
<dbReference type="InterPro" id="IPR011006">
    <property type="entry name" value="CheY-like_superfamily"/>
</dbReference>
<dbReference type="CDD" id="cd00156">
    <property type="entry name" value="REC"/>
    <property type="match status" value="1"/>
</dbReference>
<reference evidence="3 4" key="1">
    <citation type="submission" date="2019-08" db="EMBL/GenBank/DDBJ databases">
        <title>Complete genome sequence of Candidatus Uab amorphum.</title>
        <authorList>
            <person name="Shiratori T."/>
            <person name="Suzuki S."/>
            <person name="Kakizawa Y."/>
            <person name="Ishida K."/>
        </authorList>
    </citation>
    <scope>NUCLEOTIDE SEQUENCE [LARGE SCALE GENOMIC DNA]</scope>
    <source>
        <strain evidence="3 4">SRT547</strain>
    </source>
</reference>
<dbReference type="Proteomes" id="UP000326354">
    <property type="component" value="Chromosome"/>
</dbReference>
<evidence type="ECO:0000313" key="4">
    <source>
        <dbReference type="Proteomes" id="UP000326354"/>
    </source>
</evidence>
<dbReference type="Pfam" id="PF00072">
    <property type="entry name" value="Response_reg"/>
    <property type="match status" value="1"/>
</dbReference>
<dbReference type="SUPFAM" id="SSF52172">
    <property type="entry name" value="CheY-like"/>
    <property type="match status" value="1"/>
</dbReference>
<dbReference type="AlphaFoldDB" id="A0A5S9ILY3"/>
<dbReference type="Gene3D" id="3.40.50.2300">
    <property type="match status" value="1"/>
</dbReference>
<accession>A0A5S9ILY3</accession>
<dbReference type="InterPro" id="IPR052048">
    <property type="entry name" value="ST_Response_Regulator"/>
</dbReference>
<sequence>MSKTYKSNAESVLVVDDNRCVRVLLKEVLLDAGFKVYVAGNGQEAVEKVAICRPAVVVMDFDMPIMNGVEATRFICKSNPLLPIVMLTANRTPELAVNAKIAGVATIIYKPINNDCFVSNVRQILHTKIA</sequence>
<dbReference type="RefSeq" id="WP_173013255.1">
    <property type="nucleotide sequence ID" value="NZ_AP019860.1"/>
</dbReference>
<dbReference type="SMART" id="SM00448">
    <property type="entry name" value="REC"/>
    <property type="match status" value="1"/>
</dbReference>
<evidence type="ECO:0000259" key="2">
    <source>
        <dbReference type="PROSITE" id="PS50110"/>
    </source>
</evidence>
<gene>
    <name evidence="3" type="ORF">UABAM_02312</name>
</gene>
<evidence type="ECO:0000256" key="1">
    <source>
        <dbReference type="PROSITE-ProRule" id="PRU00169"/>
    </source>
</evidence>
<dbReference type="KEGG" id="uam:UABAM_02312"/>
<dbReference type="InterPro" id="IPR001789">
    <property type="entry name" value="Sig_transdc_resp-reg_receiver"/>
</dbReference>
<feature type="modified residue" description="4-aspartylphosphate" evidence="1">
    <location>
        <position position="60"/>
    </location>
</feature>
<feature type="domain" description="Response regulatory" evidence="2">
    <location>
        <begin position="11"/>
        <end position="125"/>
    </location>
</feature>
<dbReference type="PANTHER" id="PTHR43228">
    <property type="entry name" value="TWO-COMPONENT RESPONSE REGULATOR"/>
    <property type="match status" value="1"/>
</dbReference>